<dbReference type="Proteomes" id="UP000008941">
    <property type="component" value="Unassembled WGS sequence"/>
</dbReference>
<evidence type="ECO:0000313" key="1">
    <source>
        <dbReference type="EMBL" id="EJF93506.1"/>
    </source>
</evidence>
<name>J0R4L7_BAREL</name>
<accession>J0R4L7</accession>
<evidence type="ECO:0000313" key="2">
    <source>
        <dbReference type="Proteomes" id="UP000008941"/>
    </source>
</evidence>
<protein>
    <submittedName>
        <fullName evidence="1">Uncharacterized protein</fullName>
    </submittedName>
</protein>
<sequence>MVFLLTEDEKSYLMTSAVEGYLRLNFIIQSPFIFVL</sequence>
<reference evidence="1 2" key="1">
    <citation type="submission" date="2012-03" db="EMBL/GenBank/DDBJ databases">
        <title>The Genome Sequence of Bartonella elizabethae F9251.</title>
        <authorList>
            <consortium name="The Broad Institute Genome Sequencing Platform"/>
            <consortium name="The Broad Institute Genome Sequencing Center for Infectious Disease"/>
            <person name="Feldgarden M."/>
            <person name="Kirby J."/>
            <person name="Kosoy M."/>
            <person name="Birtles R."/>
            <person name="Probert W.S."/>
            <person name="Chiaraviglio L."/>
            <person name="Young S.K."/>
            <person name="Zeng Q."/>
            <person name="Gargeya S."/>
            <person name="Fitzgerald M."/>
            <person name="Haas B."/>
            <person name="Abouelleil A."/>
            <person name="Alvarado L."/>
            <person name="Arachchi H.M."/>
            <person name="Berlin A."/>
            <person name="Chapman S.B."/>
            <person name="Gearin G."/>
            <person name="Goldberg J."/>
            <person name="Griggs A."/>
            <person name="Gujja S."/>
            <person name="Hansen M."/>
            <person name="Heiman D."/>
            <person name="Howarth C."/>
            <person name="Larimer J."/>
            <person name="Lui A."/>
            <person name="MacDonald P.J.P."/>
            <person name="McCowen C."/>
            <person name="Montmayeur A."/>
            <person name="Murphy C."/>
            <person name="Neiman D."/>
            <person name="Pearson M."/>
            <person name="Priest M."/>
            <person name="Roberts A."/>
            <person name="Saif S."/>
            <person name="Shea T."/>
            <person name="Sisk P."/>
            <person name="Stolte C."/>
            <person name="Sykes S."/>
            <person name="Wortman J."/>
            <person name="Nusbaum C."/>
            <person name="Birren B."/>
        </authorList>
    </citation>
    <scope>NUCLEOTIDE SEQUENCE [LARGE SCALE GENOMIC DNA]</scope>
    <source>
        <strain evidence="1 2">F9251</strain>
    </source>
</reference>
<comment type="caution">
    <text evidence="1">The sequence shown here is derived from an EMBL/GenBank/DDBJ whole genome shotgun (WGS) entry which is preliminary data.</text>
</comment>
<dbReference type="AlphaFoldDB" id="J0R4L7"/>
<dbReference type="HOGENOM" id="CLU_3354778_0_0_5"/>
<dbReference type="EMBL" id="AIMF01000026">
    <property type="protein sequence ID" value="EJF93506.1"/>
    <property type="molecule type" value="Genomic_DNA"/>
</dbReference>
<gene>
    <name evidence="1" type="ORF">MEE_01452</name>
</gene>
<organism evidence="1 2">
    <name type="scientific">Bartonella elizabethae F9251 = ATCC 49927</name>
    <dbReference type="NCBI Taxonomy" id="1094555"/>
    <lineage>
        <taxon>Bacteria</taxon>
        <taxon>Pseudomonadati</taxon>
        <taxon>Pseudomonadota</taxon>
        <taxon>Alphaproteobacteria</taxon>
        <taxon>Hyphomicrobiales</taxon>
        <taxon>Bartonellaceae</taxon>
        <taxon>Bartonella</taxon>
    </lineage>
</organism>
<proteinExistence type="predicted"/>